<accession>A0A6M8SWU7</accession>
<dbReference type="GO" id="GO:0016787">
    <property type="term" value="F:hydrolase activity"/>
    <property type="evidence" value="ECO:0007669"/>
    <property type="project" value="UniProtKB-KW"/>
</dbReference>
<dbReference type="InterPro" id="IPR029058">
    <property type="entry name" value="AB_hydrolase_fold"/>
</dbReference>
<evidence type="ECO:0000313" key="3">
    <source>
        <dbReference type="Proteomes" id="UP000504844"/>
    </source>
</evidence>
<proteinExistence type="predicted"/>
<gene>
    <name evidence="2" type="ORF">HQN60_10490</name>
</gene>
<reference evidence="2 3" key="1">
    <citation type="submission" date="2020-05" db="EMBL/GenBank/DDBJ databases">
        <title>Complete genome sequence of Deefgea sp. D17.</title>
        <authorList>
            <person name="Bae J.-W."/>
            <person name="Han J.E."/>
        </authorList>
    </citation>
    <scope>NUCLEOTIDE SEQUENCE [LARGE SCALE GENOMIC DNA]</scope>
    <source>
        <strain evidence="2 3">D17</strain>
    </source>
</reference>
<organism evidence="2 3">
    <name type="scientific">Deefgea piscis</name>
    <dbReference type="NCBI Taxonomy" id="2739061"/>
    <lineage>
        <taxon>Bacteria</taxon>
        <taxon>Pseudomonadati</taxon>
        <taxon>Pseudomonadota</taxon>
        <taxon>Betaproteobacteria</taxon>
        <taxon>Neisseriales</taxon>
        <taxon>Chitinibacteraceae</taxon>
        <taxon>Deefgea</taxon>
    </lineage>
</organism>
<dbReference type="InterPro" id="IPR000073">
    <property type="entry name" value="AB_hydrolase_1"/>
</dbReference>
<dbReference type="KEGG" id="dee:HQN60_10490"/>
<dbReference type="SUPFAM" id="SSF53474">
    <property type="entry name" value="alpha/beta-Hydrolases"/>
    <property type="match status" value="1"/>
</dbReference>
<sequence>MKNWVLLRGLMRETRHWGDFSQQLQLQYPQDRIIMLDWPGNGQLNAEISPNRIEHMVQYLRQTLIEQGHQAPYHVIALSLGAMVAIAWAQQAPNELASATLINTSLRPFNRFYQRLMPRNYLQLLRLLFSTAAQQEQIILQLTSNRSQAQLLPQWIAYQQQYPIRRSNILRQLFAALSYRSHLECPAVPLQLLASQCDQLVSAQCSQTLAQRWQIPLYSHPSAGHDLPLDDAAWVLAHLQLGQPT</sequence>
<keyword evidence="3" id="KW-1185">Reference proteome</keyword>
<dbReference type="Gene3D" id="3.40.50.1820">
    <property type="entry name" value="alpha/beta hydrolase"/>
    <property type="match status" value="1"/>
</dbReference>
<name>A0A6M8SWU7_9NEIS</name>
<feature type="domain" description="AB hydrolase-1" evidence="1">
    <location>
        <begin position="5"/>
        <end position="236"/>
    </location>
</feature>
<evidence type="ECO:0000313" key="2">
    <source>
        <dbReference type="EMBL" id="QKJ67089.1"/>
    </source>
</evidence>
<protein>
    <submittedName>
        <fullName evidence="2">Alpha/beta hydrolase</fullName>
    </submittedName>
</protein>
<keyword evidence="2" id="KW-0378">Hydrolase</keyword>
<evidence type="ECO:0000259" key="1">
    <source>
        <dbReference type="Pfam" id="PF12697"/>
    </source>
</evidence>
<dbReference type="Proteomes" id="UP000504844">
    <property type="component" value="Chromosome"/>
</dbReference>
<dbReference type="AlphaFoldDB" id="A0A6M8SWU7"/>
<dbReference type="RefSeq" id="WP_173533592.1">
    <property type="nucleotide sequence ID" value="NZ_CP054143.1"/>
</dbReference>
<dbReference type="Pfam" id="PF12697">
    <property type="entry name" value="Abhydrolase_6"/>
    <property type="match status" value="1"/>
</dbReference>
<dbReference type="EMBL" id="CP054143">
    <property type="protein sequence ID" value="QKJ67089.1"/>
    <property type="molecule type" value="Genomic_DNA"/>
</dbReference>